<keyword evidence="3" id="KW-0687">Ribonucleoprotein</keyword>
<dbReference type="CDD" id="cd14870">
    <property type="entry name" value="uS7_Mitochondria_Mammalian"/>
    <property type="match status" value="1"/>
</dbReference>
<organism evidence="5 6">
    <name type="scientific">Batillaria attramentaria</name>
    <dbReference type="NCBI Taxonomy" id="370345"/>
    <lineage>
        <taxon>Eukaryota</taxon>
        <taxon>Metazoa</taxon>
        <taxon>Spiralia</taxon>
        <taxon>Lophotrochozoa</taxon>
        <taxon>Mollusca</taxon>
        <taxon>Gastropoda</taxon>
        <taxon>Caenogastropoda</taxon>
        <taxon>Sorbeoconcha</taxon>
        <taxon>Cerithioidea</taxon>
        <taxon>Batillariidae</taxon>
        <taxon>Batillaria</taxon>
    </lineage>
</organism>
<evidence type="ECO:0000313" key="5">
    <source>
        <dbReference type="EMBL" id="KAK7501424.1"/>
    </source>
</evidence>
<proteinExistence type="inferred from homology"/>
<dbReference type="Proteomes" id="UP001519460">
    <property type="component" value="Unassembled WGS sequence"/>
</dbReference>
<gene>
    <name evidence="5" type="ORF">BaRGS_00007228</name>
</gene>
<dbReference type="SUPFAM" id="SSF47973">
    <property type="entry name" value="Ribosomal protein S7"/>
    <property type="match status" value="1"/>
</dbReference>
<reference evidence="5 6" key="1">
    <citation type="journal article" date="2023" name="Sci. Data">
        <title>Genome assembly of the Korean intertidal mud-creeper Batillaria attramentaria.</title>
        <authorList>
            <person name="Patra A.K."/>
            <person name="Ho P.T."/>
            <person name="Jun S."/>
            <person name="Lee S.J."/>
            <person name="Kim Y."/>
            <person name="Won Y.J."/>
        </authorList>
    </citation>
    <scope>NUCLEOTIDE SEQUENCE [LARGE SCALE GENOMIC DNA]</scope>
    <source>
        <strain evidence="5">Wonlab-2016</strain>
    </source>
</reference>
<dbReference type="Gene3D" id="1.10.455.10">
    <property type="entry name" value="Ribosomal protein S7 domain"/>
    <property type="match status" value="1"/>
</dbReference>
<dbReference type="PIRSF" id="PIRSF002122">
    <property type="entry name" value="RPS7p_RPS7a_RPS5e_RPS7o"/>
    <property type="match status" value="1"/>
</dbReference>
<evidence type="ECO:0000256" key="2">
    <source>
        <dbReference type="ARBA" id="ARBA00022980"/>
    </source>
</evidence>
<protein>
    <recommendedName>
        <fullName evidence="4">Small ribosomal subunit protein uS7 domain-containing protein</fullName>
    </recommendedName>
</protein>
<sequence length="231" mass="26949">MAAPCRNCSSLISKFHSLALRQFLPVVTQVRNSQYNPYFMEPIVDKKQLEQPLDESNPRRFRPIKAAKTEQVSSSYFDPLAQKFINRIMKDGRKSLARDILEKTFENIKHIQVEKYNKATTPEQRAAIECNPQAIFTQAVENCKPVLVTTKIVKGGVTYQVPVPCKPNYQLFKASKWLVESCRDKERKIPMEKKLAWELLEAYNNEGKSIRKKQELHRLCEANRAYSHFRW</sequence>
<comment type="similarity">
    <text evidence="1">Belongs to the universal ribosomal protein uS7 family.</text>
</comment>
<dbReference type="EMBL" id="JACVVK020000031">
    <property type="protein sequence ID" value="KAK7501424.1"/>
    <property type="molecule type" value="Genomic_DNA"/>
</dbReference>
<dbReference type="InterPro" id="IPR036823">
    <property type="entry name" value="Ribosomal_uS7_dom_sf"/>
</dbReference>
<dbReference type="GO" id="GO:1990904">
    <property type="term" value="C:ribonucleoprotein complex"/>
    <property type="evidence" value="ECO:0007669"/>
    <property type="project" value="UniProtKB-KW"/>
</dbReference>
<feature type="domain" description="Small ribosomal subunit protein uS7" evidence="4">
    <location>
        <begin position="73"/>
        <end position="224"/>
    </location>
</feature>
<comment type="caution">
    <text evidence="5">The sequence shown here is derived from an EMBL/GenBank/DDBJ whole genome shotgun (WGS) entry which is preliminary data.</text>
</comment>
<keyword evidence="6" id="KW-1185">Reference proteome</keyword>
<dbReference type="PANTHER" id="PTHR11205">
    <property type="entry name" value="RIBOSOMAL PROTEIN S7"/>
    <property type="match status" value="1"/>
</dbReference>
<dbReference type="Pfam" id="PF00177">
    <property type="entry name" value="Ribosomal_S7"/>
    <property type="match status" value="1"/>
</dbReference>
<keyword evidence="2" id="KW-0689">Ribosomal protein</keyword>
<dbReference type="GO" id="GO:0005840">
    <property type="term" value="C:ribosome"/>
    <property type="evidence" value="ECO:0007669"/>
    <property type="project" value="UniProtKB-KW"/>
</dbReference>
<dbReference type="InterPro" id="IPR000235">
    <property type="entry name" value="Ribosomal_uS7"/>
</dbReference>
<accession>A0ABD0LP30</accession>
<evidence type="ECO:0000256" key="1">
    <source>
        <dbReference type="ARBA" id="ARBA00007151"/>
    </source>
</evidence>
<name>A0ABD0LP30_9CAEN</name>
<evidence type="ECO:0000256" key="3">
    <source>
        <dbReference type="ARBA" id="ARBA00023274"/>
    </source>
</evidence>
<evidence type="ECO:0000259" key="4">
    <source>
        <dbReference type="Pfam" id="PF00177"/>
    </source>
</evidence>
<dbReference type="InterPro" id="IPR023798">
    <property type="entry name" value="Ribosomal_uS7_dom"/>
</dbReference>
<dbReference type="AlphaFoldDB" id="A0ABD0LP30"/>
<evidence type="ECO:0000313" key="6">
    <source>
        <dbReference type="Proteomes" id="UP001519460"/>
    </source>
</evidence>